<evidence type="ECO:0000313" key="2">
    <source>
        <dbReference type="EMBL" id="HIX50189.1"/>
    </source>
</evidence>
<dbReference type="AlphaFoldDB" id="A0A9D1W089"/>
<reference evidence="2" key="1">
    <citation type="journal article" date="2021" name="PeerJ">
        <title>Extensive microbial diversity within the chicken gut microbiome revealed by metagenomics and culture.</title>
        <authorList>
            <person name="Gilroy R."/>
            <person name="Ravi A."/>
            <person name="Getino M."/>
            <person name="Pursley I."/>
            <person name="Horton D.L."/>
            <person name="Alikhan N.F."/>
            <person name="Baker D."/>
            <person name="Gharbi K."/>
            <person name="Hall N."/>
            <person name="Watson M."/>
            <person name="Adriaenssens E.M."/>
            <person name="Foster-Nyarko E."/>
            <person name="Jarju S."/>
            <person name="Secka A."/>
            <person name="Antonio M."/>
            <person name="Oren A."/>
            <person name="Chaudhuri R.R."/>
            <person name="La Ragione R."/>
            <person name="Hildebrand F."/>
            <person name="Pallen M.J."/>
        </authorList>
    </citation>
    <scope>NUCLEOTIDE SEQUENCE</scope>
    <source>
        <strain evidence="2">2189</strain>
    </source>
</reference>
<gene>
    <name evidence="2" type="ORF">H9851_02795</name>
</gene>
<evidence type="ECO:0000256" key="1">
    <source>
        <dbReference type="SAM" id="Phobius"/>
    </source>
</evidence>
<sequence length="265" mass="29461">MHKSRSILQKIPPLRLAVYLISAALFIAMAVIAVRQGMAGWPEEGPAVVLGNAVLWLVPFVLGPLLRRYIGDSLWLLFAVFAFFASFLGTIMRFYENIWWYDLAMHTVFGYIGCLIGLFFACKLADIYALRPLLIALFCFCVSLMFAALWEVFEFAGDLLLGNNAQGDPVQTVTGELFIPVNDTMEDIICNLAGAVLFLLHYGLHRLSRRSLGFCMFMKDFSIGKKPSPAENIESAAELTNAAEFTSAAELTSTAPQESQYTEEK</sequence>
<dbReference type="EMBL" id="DXEW01000015">
    <property type="protein sequence ID" value="HIX50189.1"/>
    <property type="molecule type" value="Genomic_DNA"/>
</dbReference>
<keyword evidence="1" id="KW-0812">Transmembrane</keyword>
<feature type="transmembrane region" description="Helical" evidence="1">
    <location>
        <begin position="133"/>
        <end position="153"/>
    </location>
</feature>
<dbReference type="Proteomes" id="UP000886847">
    <property type="component" value="Unassembled WGS sequence"/>
</dbReference>
<proteinExistence type="predicted"/>
<keyword evidence="1" id="KW-1133">Transmembrane helix</keyword>
<dbReference type="InterPro" id="IPR014509">
    <property type="entry name" value="YjdF-like"/>
</dbReference>
<feature type="transmembrane region" description="Helical" evidence="1">
    <location>
        <begin position="46"/>
        <end position="66"/>
    </location>
</feature>
<organism evidence="2 3">
    <name type="scientific">Candidatus Borkfalkia faecavium</name>
    <dbReference type="NCBI Taxonomy" id="2838508"/>
    <lineage>
        <taxon>Bacteria</taxon>
        <taxon>Bacillati</taxon>
        <taxon>Bacillota</taxon>
        <taxon>Clostridia</taxon>
        <taxon>Christensenellales</taxon>
        <taxon>Christensenellaceae</taxon>
        <taxon>Candidatus Borkfalkia</taxon>
    </lineage>
</organism>
<evidence type="ECO:0008006" key="4">
    <source>
        <dbReference type="Google" id="ProtNLM"/>
    </source>
</evidence>
<protein>
    <recommendedName>
        <fullName evidence="4">DUF2238 domain-containing protein</fullName>
    </recommendedName>
</protein>
<comment type="caution">
    <text evidence="2">The sequence shown here is derived from an EMBL/GenBank/DDBJ whole genome shotgun (WGS) entry which is preliminary data.</text>
</comment>
<feature type="transmembrane region" description="Helical" evidence="1">
    <location>
        <begin position="98"/>
        <end position="121"/>
    </location>
</feature>
<evidence type="ECO:0000313" key="3">
    <source>
        <dbReference type="Proteomes" id="UP000886847"/>
    </source>
</evidence>
<feature type="transmembrane region" description="Helical" evidence="1">
    <location>
        <begin position="73"/>
        <end position="92"/>
    </location>
</feature>
<name>A0A9D1W089_9FIRM</name>
<accession>A0A9D1W089</accession>
<keyword evidence="1" id="KW-0472">Membrane</keyword>
<dbReference type="Pfam" id="PF09997">
    <property type="entry name" value="DUF2238"/>
    <property type="match status" value="1"/>
</dbReference>
<feature type="transmembrane region" description="Helical" evidence="1">
    <location>
        <begin position="12"/>
        <end position="34"/>
    </location>
</feature>
<reference evidence="2" key="2">
    <citation type="submission" date="2021-04" db="EMBL/GenBank/DDBJ databases">
        <authorList>
            <person name="Gilroy R."/>
        </authorList>
    </citation>
    <scope>NUCLEOTIDE SEQUENCE</scope>
    <source>
        <strain evidence="2">2189</strain>
    </source>
</reference>